<comment type="caution">
    <text evidence="2">The sequence shown here is derived from an EMBL/GenBank/DDBJ whole genome shotgun (WGS) entry which is preliminary data.</text>
</comment>
<feature type="transmembrane region" description="Helical" evidence="1">
    <location>
        <begin position="130"/>
        <end position="146"/>
    </location>
</feature>
<evidence type="ECO:0000256" key="1">
    <source>
        <dbReference type="SAM" id="Phobius"/>
    </source>
</evidence>
<evidence type="ECO:0000313" key="3">
    <source>
        <dbReference type="Proteomes" id="UP000268313"/>
    </source>
</evidence>
<gene>
    <name evidence="2" type="ORF">D7X32_39870</name>
</gene>
<feature type="transmembrane region" description="Helical" evidence="1">
    <location>
        <begin position="211"/>
        <end position="233"/>
    </location>
</feature>
<feature type="transmembrane region" description="Helical" evidence="1">
    <location>
        <begin position="245"/>
        <end position="267"/>
    </location>
</feature>
<dbReference type="OrthoDB" id="5382105at2"/>
<feature type="transmembrane region" description="Helical" evidence="1">
    <location>
        <begin position="105"/>
        <end position="123"/>
    </location>
</feature>
<sequence length="277" mass="30231">MSLEVPASQQVRCAVHPAQPAGGTCSRCGSFICADCATSVPGLGARLYCAACAARSDVNYLEALRQRYWGRRDEWAWVVAGVTLLLCVGAAAAVAQWGLRASKQALFPLVLLLPVPVGVAFFLGQRWARHALLATPLVMAVVADVLHRDGRFLFFLCAVPGLLTALRIHRDVRNQLFFRLPVSAGSLKLLWDLRFNNPMARQALRFGFSSVFMPLLAPIAWVCGVLALMRVDLKATPPIGRRGQAIAGLVLGIVSPLLWGFVLVPVLDRWLSKMVYK</sequence>
<dbReference type="AlphaFoldDB" id="A0A3A8JIL5"/>
<evidence type="ECO:0008006" key="4">
    <source>
        <dbReference type="Google" id="ProtNLM"/>
    </source>
</evidence>
<feature type="transmembrane region" description="Helical" evidence="1">
    <location>
        <begin position="75"/>
        <end position="99"/>
    </location>
</feature>
<keyword evidence="3" id="KW-1185">Reference proteome</keyword>
<dbReference type="Proteomes" id="UP000268313">
    <property type="component" value="Unassembled WGS sequence"/>
</dbReference>
<dbReference type="RefSeq" id="WP_120607749.1">
    <property type="nucleotide sequence ID" value="NZ_RAWE01000279.1"/>
</dbReference>
<dbReference type="EMBL" id="RAWE01000279">
    <property type="protein sequence ID" value="RKG95175.1"/>
    <property type="molecule type" value="Genomic_DNA"/>
</dbReference>
<name>A0A3A8JIL5_9BACT</name>
<feature type="transmembrane region" description="Helical" evidence="1">
    <location>
        <begin position="152"/>
        <end position="169"/>
    </location>
</feature>
<organism evidence="2 3">
    <name type="scientific">Corallococcus carmarthensis</name>
    <dbReference type="NCBI Taxonomy" id="2316728"/>
    <lineage>
        <taxon>Bacteria</taxon>
        <taxon>Pseudomonadati</taxon>
        <taxon>Myxococcota</taxon>
        <taxon>Myxococcia</taxon>
        <taxon>Myxococcales</taxon>
        <taxon>Cystobacterineae</taxon>
        <taxon>Myxococcaceae</taxon>
        <taxon>Corallococcus</taxon>
    </lineage>
</organism>
<reference evidence="3" key="1">
    <citation type="submission" date="2018-09" db="EMBL/GenBank/DDBJ databases">
        <authorList>
            <person name="Livingstone P.G."/>
            <person name="Whitworth D.E."/>
        </authorList>
    </citation>
    <scope>NUCLEOTIDE SEQUENCE [LARGE SCALE GENOMIC DNA]</scope>
    <source>
        <strain evidence="3">CA043D</strain>
    </source>
</reference>
<accession>A0A3A8JIL5</accession>
<keyword evidence="1" id="KW-0812">Transmembrane</keyword>
<proteinExistence type="predicted"/>
<keyword evidence="1" id="KW-1133">Transmembrane helix</keyword>
<protein>
    <recommendedName>
        <fullName evidence="4">B box-type domain-containing protein</fullName>
    </recommendedName>
</protein>
<keyword evidence="1" id="KW-0472">Membrane</keyword>
<evidence type="ECO:0000313" key="2">
    <source>
        <dbReference type="EMBL" id="RKG95175.1"/>
    </source>
</evidence>